<dbReference type="OrthoDB" id="8062037at2759"/>
<proteinExistence type="predicted"/>
<accession>A0A7R8WA27</accession>
<dbReference type="PANTHER" id="PTHR15315">
    <property type="entry name" value="RING FINGER PROTEIN 41, 151"/>
    <property type="match status" value="1"/>
</dbReference>
<organism evidence="1">
    <name type="scientific">Cyprideis torosa</name>
    <dbReference type="NCBI Taxonomy" id="163714"/>
    <lineage>
        <taxon>Eukaryota</taxon>
        <taxon>Metazoa</taxon>
        <taxon>Ecdysozoa</taxon>
        <taxon>Arthropoda</taxon>
        <taxon>Crustacea</taxon>
        <taxon>Oligostraca</taxon>
        <taxon>Ostracoda</taxon>
        <taxon>Podocopa</taxon>
        <taxon>Podocopida</taxon>
        <taxon>Cytherocopina</taxon>
        <taxon>Cytheroidea</taxon>
        <taxon>Cytherideidae</taxon>
        <taxon>Cyprideis</taxon>
    </lineage>
</organism>
<sequence length="122" mass="13685">MGIRTELIVNPPMPHCLLCTICKDLLEDPAEVSGCEHIYCRKCIEDWLVKNDTCPMDRQKTSKVSLKNMKTEVSDLKENLLGKEKDIQSLKDKEEKLQLELSGLKKALGAGLGMIRDVAAIE</sequence>
<gene>
    <name evidence="1" type="ORF">CTOB1V02_LOCUS5643</name>
</gene>
<dbReference type="PANTHER" id="PTHR15315:SF26">
    <property type="entry name" value="E3 UBIQUITIN-PROTEIN LIGASE NRDP1"/>
    <property type="match status" value="1"/>
</dbReference>
<dbReference type="InterPro" id="IPR013083">
    <property type="entry name" value="Znf_RING/FYVE/PHD"/>
</dbReference>
<dbReference type="InterPro" id="IPR017907">
    <property type="entry name" value="Znf_RING_CS"/>
</dbReference>
<reference evidence="1" key="1">
    <citation type="submission" date="2020-11" db="EMBL/GenBank/DDBJ databases">
        <authorList>
            <person name="Tran Van P."/>
        </authorList>
    </citation>
    <scope>NUCLEOTIDE SEQUENCE</scope>
</reference>
<dbReference type="AlphaFoldDB" id="A0A7R8WA27"/>
<name>A0A7R8WA27_9CRUS</name>
<dbReference type="InterPro" id="IPR001841">
    <property type="entry name" value="Znf_RING"/>
</dbReference>
<dbReference type="PROSITE" id="PS00518">
    <property type="entry name" value="ZF_RING_1"/>
    <property type="match status" value="1"/>
</dbReference>
<dbReference type="SMART" id="SM00184">
    <property type="entry name" value="RING"/>
    <property type="match status" value="1"/>
</dbReference>
<dbReference type="SUPFAM" id="SSF57850">
    <property type="entry name" value="RING/U-box"/>
    <property type="match status" value="1"/>
</dbReference>
<dbReference type="PROSITE" id="PS50089">
    <property type="entry name" value="ZF_RING_2"/>
    <property type="match status" value="1"/>
</dbReference>
<dbReference type="EMBL" id="OB661239">
    <property type="protein sequence ID" value="CAD7227744.1"/>
    <property type="molecule type" value="Genomic_DNA"/>
</dbReference>
<evidence type="ECO:0000313" key="1">
    <source>
        <dbReference type="EMBL" id="CAD7227744.1"/>
    </source>
</evidence>
<dbReference type="Gene3D" id="3.30.40.10">
    <property type="entry name" value="Zinc/RING finger domain, C3HC4 (zinc finger)"/>
    <property type="match status" value="1"/>
</dbReference>
<dbReference type="Pfam" id="PF13923">
    <property type="entry name" value="zf-C3HC4_2"/>
    <property type="match status" value="1"/>
</dbReference>
<protein>
    <submittedName>
        <fullName evidence="1">Uncharacterized protein</fullName>
    </submittedName>
</protein>